<sequence length="297" mass="32063">MARRRPPIVHGLAIINKPAGVTSHDVVNQMRKILGERRIGHAGTLDPDATGVLLVGVGYVTRLMQFLSGMDKTYEAEVVFGIETNTLDSAGEVTARHHMAGLTIEQIRLAAEKLTGDILQIPPMVSAIRVDGKRLHELAREGIEIERKPRPVTVHSFDVEPTDDPLVVHIVVNVSSGTYVRTLAADLGTLLGGGAHLRNLKRTSIGDFTIGESHSPESAVLLSPITALRSMTQIVVDAPTADMVRHGRVLPAWKESAPWAIVDEQGVLLGVYDVFESRGQVDVTRAKPTVVLAEAIA</sequence>
<dbReference type="GO" id="GO:0003723">
    <property type="term" value="F:RNA binding"/>
    <property type="evidence" value="ECO:0007669"/>
    <property type="project" value="InterPro"/>
</dbReference>
<evidence type="ECO:0000256" key="3">
    <source>
        <dbReference type="ARBA" id="ARBA00023235"/>
    </source>
</evidence>
<keyword evidence="2" id="KW-0819">tRNA processing</keyword>
<dbReference type="HAMAP" id="MF_01080">
    <property type="entry name" value="TruB_bact"/>
    <property type="match status" value="1"/>
</dbReference>
<dbReference type="GO" id="GO:1990481">
    <property type="term" value="P:mRNA pseudouridine synthesis"/>
    <property type="evidence" value="ECO:0007669"/>
    <property type="project" value="TreeGrafter"/>
</dbReference>
<dbReference type="EMBL" id="CAFAAG010000012">
    <property type="protein sequence ID" value="CAB4787495.1"/>
    <property type="molecule type" value="Genomic_DNA"/>
</dbReference>
<dbReference type="EC" id="5.4.99.25" evidence="1"/>
<dbReference type="InterPro" id="IPR002501">
    <property type="entry name" value="PsdUridine_synth_N"/>
</dbReference>
<name>A0A6J6WV36_9ZZZZ</name>
<dbReference type="NCBIfam" id="TIGR00431">
    <property type="entry name" value="TruB"/>
    <property type="match status" value="1"/>
</dbReference>
<evidence type="ECO:0000256" key="2">
    <source>
        <dbReference type="ARBA" id="ARBA00022694"/>
    </source>
</evidence>
<dbReference type="PANTHER" id="PTHR13767">
    <property type="entry name" value="TRNA-PSEUDOURIDINE SYNTHASE"/>
    <property type="match status" value="1"/>
</dbReference>
<dbReference type="PANTHER" id="PTHR13767:SF2">
    <property type="entry name" value="PSEUDOURIDYLATE SYNTHASE TRUB1"/>
    <property type="match status" value="1"/>
</dbReference>
<organism evidence="5">
    <name type="scientific">freshwater metagenome</name>
    <dbReference type="NCBI Taxonomy" id="449393"/>
    <lineage>
        <taxon>unclassified sequences</taxon>
        <taxon>metagenomes</taxon>
        <taxon>ecological metagenomes</taxon>
    </lineage>
</organism>
<feature type="domain" description="Pseudouridine synthase II N-terminal" evidence="4">
    <location>
        <begin position="31"/>
        <end position="180"/>
    </location>
</feature>
<dbReference type="GO" id="GO:0006400">
    <property type="term" value="P:tRNA modification"/>
    <property type="evidence" value="ECO:0007669"/>
    <property type="project" value="TreeGrafter"/>
</dbReference>
<dbReference type="SUPFAM" id="SSF55120">
    <property type="entry name" value="Pseudouridine synthase"/>
    <property type="match status" value="1"/>
</dbReference>
<dbReference type="CDD" id="cd02573">
    <property type="entry name" value="PseudoU_synth_EcTruB"/>
    <property type="match status" value="1"/>
</dbReference>
<evidence type="ECO:0000256" key="1">
    <source>
        <dbReference type="ARBA" id="ARBA00012787"/>
    </source>
</evidence>
<reference evidence="5" key="1">
    <citation type="submission" date="2020-05" db="EMBL/GenBank/DDBJ databases">
        <authorList>
            <person name="Chiriac C."/>
            <person name="Salcher M."/>
            <person name="Ghai R."/>
            <person name="Kavagutti S V."/>
        </authorList>
    </citation>
    <scope>NUCLEOTIDE SEQUENCE</scope>
</reference>
<dbReference type="AlphaFoldDB" id="A0A6J6WV36"/>
<dbReference type="InterPro" id="IPR014780">
    <property type="entry name" value="tRNA_psdUridine_synth_TruB"/>
</dbReference>
<accession>A0A6J6WV36</accession>
<dbReference type="Gene3D" id="3.30.2350.10">
    <property type="entry name" value="Pseudouridine synthase"/>
    <property type="match status" value="1"/>
</dbReference>
<gene>
    <name evidence="5" type="ORF">UFOPK2975_00310</name>
</gene>
<proteinExistence type="inferred from homology"/>
<dbReference type="GO" id="GO:0160148">
    <property type="term" value="F:tRNA pseudouridine(55) synthase activity"/>
    <property type="evidence" value="ECO:0007669"/>
    <property type="project" value="UniProtKB-EC"/>
</dbReference>
<evidence type="ECO:0000259" key="4">
    <source>
        <dbReference type="Pfam" id="PF01509"/>
    </source>
</evidence>
<keyword evidence="3" id="KW-0413">Isomerase</keyword>
<dbReference type="Pfam" id="PF01509">
    <property type="entry name" value="TruB_N"/>
    <property type="match status" value="1"/>
</dbReference>
<dbReference type="InterPro" id="IPR020103">
    <property type="entry name" value="PsdUridine_synth_cat_dom_sf"/>
</dbReference>
<protein>
    <recommendedName>
        <fullName evidence="1">tRNA pseudouridine(55) synthase</fullName>
        <ecNumber evidence="1">5.4.99.25</ecNumber>
    </recommendedName>
</protein>
<evidence type="ECO:0000313" key="5">
    <source>
        <dbReference type="EMBL" id="CAB4787495.1"/>
    </source>
</evidence>